<proteinExistence type="predicted"/>
<dbReference type="PANTHER" id="PTHR31616">
    <property type="entry name" value="TREHALASE"/>
    <property type="match status" value="1"/>
</dbReference>
<dbReference type="Gene3D" id="1.50.10.10">
    <property type="match status" value="1"/>
</dbReference>
<dbReference type="InterPro" id="IPR011613">
    <property type="entry name" value="GH15-like"/>
</dbReference>
<evidence type="ECO:0000259" key="1">
    <source>
        <dbReference type="Pfam" id="PF00723"/>
    </source>
</evidence>
<dbReference type="InterPro" id="IPR045582">
    <property type="entry name" value="Trehalase-like_N"/>
</dbReference>
<dbReference type="EMBL" id="CP046917">
    <property type="protein sequence ID" value="QGZ67054.1"/>
    <property type="molecule type" value="Genomic_DNA"/>
</dbReference>
<dbReference type="Proteomes" id="UP000433577">
    <property type="component" value="Plasmid p1"/>
</dbReference>
<dbReference type="OrthoDB" id="3902805at2"/>
<evidence type="ECO:0000313" key="4">
    <source>
        <dbReference type="Proteomes" id="UP000433577"/>
    </source>
</evidence>
<keyword evidence="4" id="KW-1185">Reference proteome</keyword>
<feature type="domain" description="GH15-like" evidence="1">
    <location>
        <begin position="221"/>
        <end position="579"/>
    </location>
</feature>
<dbReference type="AlphaFoldDB" id="A0A7Z2GT27"/>
<dbReference type="KEGG" id="pacs:FAZ98_35080"/>
<dbReference type="Pfam" id="PF00723">
    <property type="entry name" value="Glyco_hydro_15"/>
    <property type="match status" value="1"/>
</dbReference>
<protein>
    <submittedName>
        <fullName evidence="3">Glycoside hydrolase family 15 protein</fullName>
    </submittedName>
</protein>
<dbReference type="GO" id="GO:0005975">
    <property type="term" value="P:carbohydrate metabolic process"/>
    <property type="evidence" value="ECO:0007669"/>
    <property type="project" value="InterPro"/>
</dbReference>
<feature type="domain" description="Trehalase-like N-terminal" evidence="2">
    <location>
        <begin position="3"/>
        <end position="152"/>
    </location>
</feature>
<accession>A0A7Z2GT27</accession>
<evidence type="ECO:0000313" key="3">
    <source>
        <dbReference type="EMBL" id="QGZ67054.1"/>
    </source>
</evidence>
<dbReference type="InterPro" id="IPR012341">
    <property type="entry name" value="6hp_glycosidase-like_sf"/>
</dbReference>
<dbReference type="InterPro" id="IPR008928">
    <property type="entry name" value="6-hairpin_glycosidase_sf"/>
</dbReference>
<reference evidence="3 4" key="1">
    <citation type="submission" date="2019-12" db="EMBL/GenBank/DDBJ databases">
        <title>Paraburkholderia acidiphila 7Q-K02 sp. nov and Paraburkholderia acidisoli DHF22 sp. nov., two strains isolated from forest soil.</title>
        <authorList>
            <person name="Gao Z."/>
            <person name="Qiu L."/>
        </authorList>
    </citation>
    <scope>NUCLEOTIDE SEQUENCE [LARGE SCALE GENOMIC DNA]</scope>
    <source>
        <strain evidence="3 4">DHF22</strain>
        <plasmid evidence="3 4">p1</plasmid>
    </source>
</reference>
<dbReference type="PANTHER" id="PTHR31616:SF0">
    <property type="entry name" value="GLUCAN 1,4-ALPHA-GLUCOSIDASE"/>
    <property type="match status" value="1"/>
</dbReference>
<sequence length="592" mass="64645">MSRPLEDYGLIGDGQSAALVSSDASIDWLCWPRFDDDACFAALLGRKEHGYWSIMPVAEPGELNRRYCDDTLVLETDFHTQGGAARVIDFMPLRVYFPSLVRIVVGLRGTVAMRSTLRLRFDYGSMPPWLSSEAGGVVARVGPDLVAIRAPMQQIIRDDAIEAQFDIGAGERLAFVMSYGPSHLPPPEPVDAEAALNATVRFWRDWIGRFDDSRTAWPNEVRRSLLTLKALCHGPSGGLIAAPATSLPEVPGGDMNWDYRYCWLRDASFALGALLRAGFHEEALGWRDWLLRAIAGSPEHARIMYRVDGSRHVEERVIGSLPGYRSAKPVRVGNAASTQRQIDALGEVIQCLALARRGGIPPSQREAEVATRIVLHLEKTWQTEGSGVWESRGAPRQYTYSKVMVWAALNSFIATVADAATLDAATCARLMALRNAVRQEVLCDGWSDGLGSFVQTYGGQAIDASLLRLPAVGFIAATEPRMASTIARVERELSEGGLIRRLKAPVDGPAEGSFLACSCWLADCMSMQGRHDEAHAQLERVLAVRNDLGLLAEEYNVPGRHLSGNFPQALSHLALVDTALRLAGAAVEKQGG</sequence>
<dbReference type="SUPFAM" id="SSF48208">
    <property type="entry name" value="Six-hairpin glycosidases"/>
    <property type="match status" value="1"/>
</dbReference>
<keyword evidence="3" id="KW-0378">Hydrolase</keyword>
<name>A0A7Z2GT27_9BURK</name>
<dbReference type="Pfam" id="PF19291">
    <property type="entry name" value="TREH_N"/>
    <property type="match status" value="1"/>
</dbReference>
<keyword evidence="3" id="KW-0614">Plasmid</keyword>
<evidence type="ECO:0000259" key="2">
    <source>
        <dbReference type="Pfam" id="PF19291"/>
    </source>
</evidence>
<organism evidence="3 4">
    <name type="scientific">Paraburkholderia acidisoli</name>
    <dbReference type="NCBI Taxonomy" id="2571748"/>
    <lineage>
        <taxon>Bacteria</taxon>
        <taxon>Pseudomonadati</taxon>
        <taxon>Pseudomonadota</taxon>
        <taxon>Betaproteobacteria</taxon>
        <taxon>Burkholderiales</taxon>
        <taxon>Burkholderiaceae</taxon>
        <taxon>Paraburkholderia</taxon>
    </lineage>
</organism>
<geneLocation type="plasmid" evidence="3 4">
    <name>p1</name>
</geneLocation>
<gene>
    <name evidence="3" type="ORF">FAZ98_35080</name>
</gene>
<dbReference type="GO" id="GO:0004553">
    <property type="term" value="F:hydrolase activity, hydrolyzing O-glycosyl compounds"/>
    <property type="evidence" value="ECO:0007669"/>
    <property type="project" value="UniProtKB-ARBA"/>
</dbReference>